<evidence type="ECO:0000313" key="1">
    <source>
        <dbReference type="EMBL" id="KAK7300217.1"/>
    </source>
</evidence>
<comment type="caution">
    <text evidence="1">The sequence shown here is derived from an EMBL/GenBank/DDBJ whole genome shotgun (WGS) entry which is preliminary data.</text>
</comment>
<proteinExistence type="predicted"/>
<evidence type="ECO:0000313" key="2">
    <source>
        <dbReference type="Proteomes" id="UP001359559"/>
    </source>
</evidence>
<name>A0AAN9JLQ2_CLITE</name>
<protein>
    <submittedName>
        <fullName evidence="1">Uncharacterized protein</fullName>
    </submittedName>
</protein>
<keyword evidence="2" id="KW-1185">Reference proteome</keyword>
<dbReference type="EMBL" id="JAYKXN010000003">
    <property type="protein sequence ID" value="KAK7300217.1"/>
    <property type="molecule type" value="Genomic_DNA"/>
</dbReference>
<dbReference type="Proteomes" id="UP001359559">
    <property type="component" value="Unassembled WGS sequence"/>
</dbReference>
<gene>
    <name evidence="1" type="ORF">RJT34_11057</name>
</gene>
<accession>A0AAN9JLQ2</accession>
<sequence>MRKIFGINVLEAGSDIHSMLFIRKCEKKSYPHNIYQRKDKERHIEREWLLLQWPSKFETLGYLKETPHH</sequence>
<dbReference type="AlphaFoldDB" id="A0AAN9JLQ2"/>
<organism evidence="1 2">
    <name type="scientific">Clitoria ternatea</name>
    <name type="common">Butterfly pea</name>
    <dbReference type="NCBI Taxonomy" id="43366"/>
    <lineage>
        <taxon>Eukaryota</taxon>
        <taxon>Viridiplantae</taxon>
        <taxon>Streptophyta</taxon>
        <taxon>Embryophyta</taxon>
        <taxon>Tracheophyta</taxon>
        <taxon>Spermatophyta</taxon>
        <taxon>Magnoliopsida</taxon>
        <taxon>eudicotyledons</taxon>
        <taxon>Gunneridae</taxon>
        <taxon>Pentapetalae</taxon>
        <taxon>rosids</taxon>
        <taxon>fabids</taxon>
        <taxon>Fabales</taxon>
        <taxon>Fabaceae</taxon>
        <taxon>Papilionoideae</taxon>
        <taxon>50 kb inversion clade</taxon>
        <taxon>NPAAA clade</taxon>
        <taxon>indigoferoid/millettioid clade</taxon>
        <taxon>Phaseoleae</taxon>
        <taxon>Clitoria</taxon>
    </lineage>
</organism>
<reference evidence="1 2" key="1">
    <citation type="submission" date="2024-01" db="EMBL/GenBank/DDBJ databases">
        <title>The genomes of 5 underutilized Papilionoideae crops provide insights into root nodulation and disease resistance.</title>
        <authorList>
            <person name="Yuan L."/>
        </authorList>
    </citation>
    <scope>NUCLEOTIDE SEQUENCE [LARGE SCALE GENOMIC DNA]</scope>
    <source>
        <strain evidence="1">LY-2023</strain>
        <tissue evidence="1">Leaf</tissue>
    </source>
</reference>